<evidence type="ECO:0000256" key="2">
    <source>
        <dbReference type="ARBA" id="ARBA00009077"/>
    </source>
</evidence>
<protein>
    <submittedName>
        <fullName evidence="7">O-acetylhomoserine aminocarboxypropyltransferase/cysteine synthase</fullName>
    </submittedName>
</protein>
<evidence type="ECO:0000256" key="1">
    <source>
        <dbReference type="ARBA" id="ARBA00001933"/>
    </source>
</evidence>
<evidence type="ECO:0000313" key="7">
    <source>
        <dbReference type="EMBL" id="MBS4183524.1"/>
    </source>
</evidence>
<reference evidence="7" key="1">
    <citation type="submission" date="2021-05" db="EMBL/GenBank/DDBJ databases">
        <title>Novel Bacillus species.</title>
        <authorList>
            <person name="Liu G."/>
        </authorList>
    </citation>
    <scope>NUCLEOTIDE SEQUENCE</scope>
    <source>
        <strain evidence="7">FJAT-50051</strain>
    </source>
</reference>
<dbReference type="AlphaFoldDB" id="A0A942T000"/>
<accession>A0A942T000</accession>
<comment type="caution">
    <text evidence="7">The sequence shown here is derived from an EMBL/GenBank/DDBJ whole genome shotgun (WGS) entry which is preliminary data.</text>
</comment>
<evidence type="ECO:0000256" key="5">
    <source>
        <dbReference type="PIRSR" id="PIRSR001434-2"/>
    </source>
</evidence>
<dbReference type="GO" id="GO:0004124">
    <property type="term" value="F:cysteine synthase activity"/>
    <property type="evidence" value="ECO:0007669"/>
    <property type="project" value="TreeGrafter"/>
</dbReference>
<dbReference type="NCBIfam" id="TIGR01326">
    <property type="entry name" value="OAH_OAS_sulfhy"/>
    <property type="match status" value="1"/>
</dbReference>
<proteinExistence type="inferred from homology"/>
<dbReference type="InterPro" id="IPR015422">
    <property type="entry name" value="PyrdxlP-dep_Trfase_small"/>
</dbReference>
<dbReference type="CDD" id="cd00614">
    <property type="entry name" value="CGS_like"/>
    <property type="match status" value="1"/>
</dbReference>
<feature type="modified residue" description="N6-(pyridoxal phosphate)lysine" evidence="5">
    <location>
        <position position="234"/>
    </location>
</feature>
<dbReference type="PANTHER" id="PTHR43797">
    <property type="entry name" value="HOMOCYSTEINE/CYSTEINE SYNTHASE"/>
    <property type="match status" value="1"/>
</dbReference>
<dbReference type="PIRSF" id="PIRSF001434">
    <property type="entry name" value="CGS"/>
    <property type="match status" value="1"/>
</dbReference>
<dbReference type="FunFam" id="3.40.640.10:FF:000035">
    <property type="entry name" value="O-succinylhomoserine sulfhydrylase"/>
    <property type="match status" value="1"/>
</dbReference>
<keyword evidence="3" id="KW-0808">Transferase</keyword>
<dbReference type="InterPro" id="IPR006235">
    <property type="entry name" value="OAc-hSer/O-AcSer_sulfhydrylase"/>
</dbReference>
<evidence type="ECO:0000256" key="3">
    <source>
        <dbReference type="ARBA" id="ARBA00022679"/>
    </source>
</evidence>
<name>A0A942T000_9BACI</name>
<dbReference type="InterPro" id="IPR015424">
    <property type="entry name" value="PyrdxlP-dep_Trfase"/>
</dbReference>
<evidence type="ECO:0000256" key="6">
    <source>
        <dbReference type="RuleBase" id="RU362118"/>
    </source>
</evidence>
<dbReference type="EMBL" id="JAGYPE010000003">
    <property type="protein sequence ID" value="MBS4183524.1"/>
    <property type="molecule type" value="Genomic_DNA"/>
</dbReference>
<comment type="cofactor">
    <cofactor evidence="1 6">
        <name>pyridoxal 5'-phosphate</name>
        <dbReference type="ChEBI" id="CHEBI:597326"/>
    </cofactor>
</comment>
<dbReference type="GO" id="GO:0006535">
    <property type="term" value="P:cysteine biosynthetic process from serine"/>
    <property type="evidence" value="ECO:0007669"/>
    <property type="project" value="TreeGrafter"/>
</dbReference>
<dbReference type="Gene3D" id="3.40.640.10">
    <property type="entry name" value="Type I PLP-dependent aspartate aminotransferase-like (Major domain)"/>
    <property type="match status" value="1"/>
</dbReference>
<dbReference type="GO" id="GO:0071269">
    <property type="term" value="P:L-homocysteine biosynthetic process"/>
    <property type="evidence" value="ECO:0007669"/>
    <property type="project" value="TreeGrafter"/>
</dbReference>
<dbReference type="Gene3D" id="3.90.1150.10">
    <property type="entry name" value="Aspartate Aminotransferase, domain 1"/>
    <property type="match status" value="1"/>
</dbReference>
<dbReference type="GO" id="GO:0030170">
    <property type="term" value="F:pyridoxal phosphate binding"/>
    <property type="evidence" value="ECO:0007669"/>
    <property type="project" value="InterPro"/>
</dbReference>
<dbReference type="PANTHER" id="PTHR43797:SF2">
    <property type="entry name" value="HOMOCYSTEINE_CYSTEINE SYNTHASE"/>
    <property type="match status" value="1"/>
</dbReference>
<evidence type="ECO:0000256" key="4">
    <source>
        <dbReference type="ARBA" id="ARBA00022898"/>
    </source>
</evidence>
<keyword evidence="4 5" id="KW-0663">Pyridoxal phosphate</keyword>
<dbReference type="GO" id="GO:0005737">
    <property type="term" value="C:cytoplasm"/>
    <property type="evidence" value="ECO:0007669"/>
    <property type="project" value="TreeGrafter"/>
</dbReference>
<organism evidence="7">
    <name type="scientific">Neobacillus citreus</name>
    <dbReference type="NCBI Taxonomy" id="2833578"/>
    <lineage>
        <taxon>Bacteria</taxon>
        <taxon>Bacillati</taxon>
        <taxon>Bacillota</taxon>
        <taxon>Bacilli</taxon>
        <taxon>Bacillales</taxon>
        <taxon>Bacillaceae</taxon>
        <taxon>Neobacillus</taxon>
    </lineage>
</organism>
<gene>
    <name evidence="7" type="ORF">KHB02_19210</name>
</gene>
<sequence>MSEQHAGHDTERERGFGTERERGFGTEREWGFGTAQIHAGSQPEGAFGARIDPIYLTAGYVFQDFDHAEARFAGEDGGWVYSRIANPTVAAAERRIAALEGGIGAILTASGQAATTVALLALLHAGDHVVSAPSIYEGTRSVLRDTLGGLGVDTTFVEYPADLDEWRRLIRPNTKLLFAETLPNPKNDLVDVQGIADVAHAAGLPLIVDNTIPTPYLLRPLEWGADVVVHSASKFLAGHGAALGGAVVSGDRFDWSGSDGRFAHLTDPQPALHGESWASGFGPAAYLEHARRSVASRIGPSVSPFNAFLIKQGTETLSLRLRQHSANALTVARWLEAQPEVESVDYTGLPGNPFHELARKYLPRGQGSVFAFTFRAGKPAARSFIDALDLFTRMTHIGDVRSLALHPATTTHSKASPEDRAAVGIGDGTVRLSVGIEEPEDLLADLEQAFAVLRGVTGETTDVTSDDVATTA</sequence>
<dbReference type="GO" id="GO:0003961">
    <property type="term" value="F:O-acetylhomoserine aminocarboxypropyltransferase activity"/>
    <property type="evidence" value="ECO:0007669"/>
    <property type="project" value="TreeGrafter"/>
</dbReference>
<dbReference type="GO" id="GO:0019346">
    <property type="term" value="P:transsulfuration"/>
    <property type="evidence" value="ECO:0007669"/>
    <property type="project" value="InterPro"/>
</dbReference>
<comment type="similarity">
    <text evidence="2 6">Belongs to the trans-sulfuration enzymes family.</text>
</comment>
<dbReference type="Pfam" id="PF01053">
    <property type="entry name" value="Cys_Met_Meta_PP"/>
    <property type="match status" value="1"/>
</dbReference>
<dbReference type="InterPro" id="IPR015421">
    <property type="entry name" value="PyrdxlP-dep_Trfase_major"/>
</dbReference>
<dbReference type="InterPro" id="IPR000277">
    <property type="entry name" value="Cys/Met-Metab_PyrdxlP-dep_enz"/>
</dbReference>
<dbReference type="SUPFAM" id="SSF53383">
    <property type="entry name" value="PLP-dependent transferases"/>
    <property type="match status" value="1"/>
</dbReference>